<keyword evidence="1" id="KW-0812">Transmembrane</keyword>
<dbReference type="GO" id="GO:0008237">
    <property type="term" value="F:metallopeptidase activity"/>
    <property type="evidence" value="ECO:0007669"/>
    <property type="project" value="UniProtKB-KW"/>
</dbReference>
<gene>
    <name evidence="3" type="ORF">FJR03_03075</name>
</gene>
<dbReference type="InterPro" id="IPR006640">
    <property type="entry name" value="SprT-like_domain"/>
</dbReference>
<proteinExistence type="predicted"/>
<keyword evidence="4" id="KW-1185">Reference proteome</keyword>
<sequence length="162" mass="18866">MKKSLEKIFIFMIVFFGAILAYNAYSSYAFKHNPLPQSYVDAIGNKQSEVLRKMQKNYGFVYKFPLIVTDKIKGNLYGVTTYENGQIKIYLNKNVMQESFKYMVDEVIPHEYAHALLMQKGYLNETKKGHSARWENVCINLGGKECRQYVNHEEIINGKLPF</sequence>
<keyword evidence="3" id="KW-0645">Protease</keyword>
<reference evidence="3 4" key="1">
    <citation type="submission" date="2019-06" db="EMBL/GenBank/DDBJ databases">
        <title>Sulfurimonas gotlandica sp. nov., a chemoautotrophic and psychrotolerant epsilonproteobacterium isolated from a pelagic redoxcline, and an emended description of the genus Sulfurimonas.</title>
        <authorList>
            <person name="Wang S."/>
            <person name="Jiang L."/>
            <person name="Shao Z."/>
        </authorList>
    </citation>
    <scope>NUCLEOTIDE SEQUENCE [LARGE SCALE GENOMIC DNA]</scope>
    <source>
        <strain evidence="3 4">B2</strain>
    </source>
</reference>
<dbReference type="Pfam" id="PF10263">
    <property type="entry name" value="SprT-like"/>
    <property type="match status" value="1"/>
</dbReference>
<dbReference type="AlphaFoldDB" id="A0A7M1ATR6"/>
<keyword evidence="1" id="KW-1133">Transmembrane helix</keyword>
<name>A0A7M1ATR6_9BACT</name>
<protein>
    <submittedName>
        <fullName evidence="3">SprT family zinc-dependent metalloprotease</fullName>
    </submittedName>
</protein>
<dbReference type="KEGG" id="smax:FJR03_03075"/>
<keyword evidence="3" id="KW-0482">Metalloprotease</keyword>
<evidence type="ECO:0000256" key="1">
    <source>
        <dbReference type="SAM" id="Phobius"/>
    </source>
</evidence>
<dbReference type="EMBL" id="CP041165">
    <property type="protein sequence ID" value="QOP40776.1"/>
    <property type="molecule type" value="Genomic_DNA"/>
</dbReference>
<dbReference type="RefSeq" id="WP_193114198.1">
    <property type="nucleotide sequence ID" value="NZ_CP041165.1"/>
</dbReference>
<feature type="transmembrane region" description="Helical" evidence="1">
    <location>
        <begin position="7"/>
        <end position="25"/>
    </location>
</feature>
<dbReference type="GO" id="GO:0006508">
    <property type="term" value="P:proteolysis"/>
    <property type="evidence" value="ECO:0007669"/>
    <property type="project" value="UniProtKB-KW"/>
</dbReference>
<accession>A0A7M1ATR6</accession>
<dbReference type="GO" id="GO:0006950">
    <property type="term" value="P:response to stress"/>
    <property type="evidence" value="ECO:0007669"/>
    <property type="project" value="UniProtKB-ARBA"/>
</dbReference>
<evidence type="ECO:0000313" key="4">
    <source>
        <dbReference type="Proteomes" id="UP000593910"/>
    </source>
</evidence>
<keyword evidence="3" id="KW-0378">Hydrolase</keyword>
<feature type="domain" description="SprT-like" evidence="2">
    <location>
        <begin position="74"/>
        <end position="143"/>
    </location>
</feature>
<dbReference type="Proteomes" id="UP000593910">
    <property type="component" value="Chromosome"/>
</dbReference>
<keyword evidence="1" id="KW-0472">Membrane</keyword>
<evidence type="ECO:0000313" key="3">
    <source>
        <dbReference type="EMBL" id="QOP40776.1"/>
    </source>
</evidence>
<evidence type="ECO:0000259" key="2">
    <source>
        <dbReference type="Pfam" id="PF10263"/>
    </source>
</evidence>
<organism evidence="3 4">
    <name type="scientific">Sulfurimonas marina</name>
    <dbReference type="NCBI Taxonomy" id="2590551"/>
    <lineage>
        <taxon>Bacteria</taxon>
        <taxon>Pseudomonadati</taxon>
        <taxon>Campylobacterota</taxon>
        <taxon>Epsilonproteobacteria</taxon>
        <taxon>Campylobacterales</taxon>
        <taxon>Sulfurimonadaceae</taxon>
        <taxon>Sulfurimonas</taxon>
    </lineage>
</organism>